<dbReference type="Gene3D" id="1.20.120.450">
    <property type="entry name" value="dinb family like domain"/>
    <property type="match status" value="1"/>
</dbReference>
<dbReference type="SUPFAM" id="SSF109854">
    <property type="entry name" value="DinB/YfiT-like putative metalloenzymes"/>
    <property type="match status" value="1"/>
</dbReference>
<name>A0A917RLL4_9ACTN</name>
<dbReference type="EMBL" id="BMPQ01000045">
    <property type="protein sequence ID" value="GGL12840.1"/>
    <property type="molecule type" value="Genomic_DNA"/>
</dbReference>
<dbReference type="InterPro" id="IPR034660">
    <property type="entry name" value="DinB/YfiT-like"/>
</dbReference>
<dbReference type="InterPro" id="IPR017520">
    <property type="entry name" value="CHP03086"/>
</dbReference>
<accession>A0A917RLL4</accession>
<organism evidence="2 3">
    <name type="scientific">Streptomyces flaveus</name>
    <dbReference type="NCBI Taxonomy" id="66370"/>
    <lineage>
        <taxon>Bacteria</taxon>
        <taxon>Bacillati</taxon>
        <taxon>Actinomycetota</taxon>
        <taxon>Actinomycetes</taxon>
        <taxon>Kitasatosporales</taxon>
        <taxon>Streptomycetaceae</taxon>
        <taxon>Streptomyces</taxon>
        <taxon>Streptomyces aurantiacus group</taxon>
    </lineage>
</organism>
<dbReference type="AlphaFoldDB" id="A0A917RLL4"/>
<gene>
    <name evidence="2" type="ORF">GCM10010094_87220</name>
</gene>
<proteinExistence type="predicted"/>
<dbReference type="InterPro" id="IPR017517">
    <property type="entry name" value="Maleyloyr_isom"/>
</dbReference>
<dbReference type="InterPro" id="IPR024344">
    <property type="entry name" value="MDMPI_metal-binding"/>
</dbReference>
<dbReference type="NCBIfam" id="TIGR03086">
    <property type="entry name" value="TIGR03086 family metal-binding protein"/>
    <property type="match status" value="1"/>
</dbReference>
<feature type="domain" description="Mycothiol-dependent maleylpyruvate isomerase metal-binding" evidence="1">
    <location>
        <begin position="15"/>
        <end position="125"/>
    </location>
</feature>
<dbReference type="Pfam" id="PF11716">
    <property type="entry name" value="MDMPI_N"/>
    <property type="match status" value="1"/>
</dbReference>
<evidence type="ECO:0000313" key="3">
    <source>
        <dbReference type="Proteomes" id="UP000637788"/>
    </source>
</evidence>
<protein>
    <recommendedName>
        <fullName evidence="1">Mycothiol-dependent maleylpyruvate isomerase metal-binding domain-containing protein</fullName>
    </recommendedName>
</protein>
<evidence type="ECO:0000259" key="1">
    <source>
        <dbReference type="Pfam" id="PF11716"/>
    </source>
</evidence>
<dbReference type="Proteomes" id="UP000637788">
    <property type="component" value="Unassembled WGS sequence"/>
</dbReference>
<dbReference type="NCBIfam" id="TIGR03083">
    <property type="entry name" value="maleylpyruvate isomerase family mycothiol-dependent enzyme"/>
    <property type="match status" value="1"/>
</dbReference>
<sequence length="194" mass="20356">MNSGELLERSLAYALGSVATVPPGSLRRATPCARWNLGELLGHLDDALDALHEGLTGGRIGLFPAAEGRADPACDFRRRACALLGAWVALPGEGRSVTVGDRPLDVRVMAATGAVEIAVHGWDVAQACGRPRPIPSGLAAELLSVAQCVVGDEDRGVRFAEPVGVLSRADASDRLVAFLGRDSFSGRGWSAFRE</sequence>
<dbReference type="RefSeq" id="WP_189327262.1">
    <property type="nucleotide sequence ID" value="NZ_BMPQ01000045.1"/>
</dbReference>
<comment type="caution">
    <text evidence="2">The sequence shown here is derived from an EMBL/GenBank/DDBJ whole genome shotgun (WGS) entry which is preliminary data.</text>
</comment>
<dbReference type="GO" id="GO:0046872">
    <property type="term" value="F:metal ion binding"/>
    <property type="evidence" value="ECO:0007669"/>
    <property type="project" value="InterPro"/>
</dbReference>
<reference evidence="2" key="1">
    <citation type="journal article" date="2014" name="Int. J. Syst. Evol. Microbiol.">
        <title>Complete genome sequence of Corynebacterium casei LMG S-19264T (=DSM 44701T), isolated from a smear-ripened cheese.</title>
        <authorList>
            <consortium name="US DOE Joint Genome Institute (JGI-PGF)"/>
            <person name="Walter F."/>
            <person name="Albersmeier A."/>
            <person name="Kalinowski J."/>
            <person name="Ruckert C."/>
        </authorList>
    </citation>
    <scope>NUCLEOTIDE SEQUENCE</scope>
    <source>
        <strain evidence="2">JCM 3035</strain>
    </source>
</reference>
<evidence type="ECO:0000313" key="2">
    <source>
        <dbReference type="EMBL" id="GGL12840.1"/>
    </source>
</evidence>
<reference evidence="2" key="2">
    <citation type="submission" date="2020-09" db="EMBL/GenBank/DDBJ databases">
        <authorList>
            <person name="Sun Q."/>
            <person name="Ohkuma M."/>
        </authorList>
    </citation>
    <scope>NUCLEOTIDE SEQUENCE</scope>
    <source>
        <strain evidence="2">JCM 3035</strain>
    </source>
</reference>
<keyword evidence="3" id="KW-1185">Reference proteome</keyword>